<dbReference type="GO" id="GO:0005524">
    <property type="term" value="F:ATP binding"/>
    <property type="evidence" value="ECO:0007669"/>
    <property type="project" value="InterPro"/>
</dbReference>
<reference evidence="12" key="1">
    <citation type="submission" date="2021-07" db="EMBL/GenBank/DDBJ databases">
        <authorList>
            <person name="Branca A.L. A."/>
        </authorList>
    </citation>
    <scope>NUCLEOTIDE SEQUENCE</scope>
</reference>
<evidence type="ECO:0000256" key="2">
    <source>
        <dbReference type="ARBA" id="ARBA00006012"/>
    </source>
</evidence>
<protein>
    <recommendedName>
        <fullName evidence="14">ABC transporter domain-containing protein</fullName>
    </recommendedName>
</protein>
<proteinExistence type="inferred from homology"/>
<dbReference type="GO" id="GO:0016020">
    <property type="term" value="C:membrane"/>
    <property type="evidence" value="ECO:0007669"/>
    <property type="project" value="UniProtKB-SubCell"/>
</dbReference>
<comment type="subcellular location">
    <subcellularLocation>
        <location evidence="1">Membrane</location>
        <topology evidence="1">Multi-pass membrane protein</topology>
    </subcellularLocation>
</comment>
<evidence type="ECO:0000259" key="10">
    <source>
        <dbReference type="Pfam" id="PF01061"/>
    </source>
</evidence>
<dbReference type="Pfam" id="PF00005">
    <property type="entry name" value="ABC_tran"/>
    <property type="match status" value="1"/>
</dbReference>
<sequence length="547" mass="61216">MAELDYPNSPEAQQNTADFKEQEAQDKHKNLPKTTAESAGYIYQVQTATIRQLQILWGDKQTLFIKQASTIVQALIDGSLFYNAPDNTAGLFIKGGSLSFSLLYPNFIALAEVTDSFFGRPVLAKHRDFALHHPSTFVFAQYTAQAFFIYWLINLIAALAMTQLFRFIGAAFPNFDAATKASGFTIVAAFTYAGYMIPKPDMHPWFVWFFWIDPMAYAFEAFLANEFHDQVIPCVGPFLVLNGEGYSSKTGGGQACTGVRGAPPGATSLTGEQYLASMSFSHSKFWRNFGILCAWYVFFVAMTVFFTSKWKQMGEGCRGLLIPREKQKKVLKDVVADEESHAVEKRSENSDSDSEESHATIDNQLVHNTSVFTWKNLTYTVKTPHGDRILLDNVQGFVKPGTLGALMGSSGAGKSTLLDVLAQRKTDGTLHRSVLVDGRPLSVSFQRSAGYVEQMDVHESLSTVREALEFSALLRQNREIPRDEKLRYVDTIVKLLQLEDLDHTLIDRRADGSMYLIMIVEEFLTHQPSLASQHNELLDAGHDLRKQ</sequence>
<feature type="domain" description="CDR ABC transporter" evidence="11">
    <location>
        <begin position="242"/>
        <end position="329"/>
    </location>
</feature>
<dbReference type="SUPFAM" id="SSF52540">
    <property type="entry name" value="P-loop containing nucleoside triphosphate hydrolases"/>
    <property type="match status" value="1"/>
</dbReference>
<dbReference type="Proteomes" id="UP001153618">
    <property type="component" value="Unassembled WGS sequence"/>
</dbReference>
<organism evidence="12 13">
    <name type="scientific">Penicillium olsonii</name>
    <dbReference type="NCBI Taxonomy" id="99116"/>
    <lineage>
        <taxon>Eukaryota</taxon>
        <taxon>Fungi</taxon>
        <taxon>Dikarya</taxon>
        <taxon>Ascomycota</taxon>
        <taxon>Pezizomycotina</taxon>
        <taxon>Eurotiomycetes</taxon>
        <taxon>Eurotiomycetidae</taxon>
        <taxon>Eurotiales</taxon>
        <taxon>Aspergillaceae</taxon>
        <taxon>Penicillium</taxon>
    </lineage>
</organism>
<dbReference type="Pfam" id="PF06422">
    <property type="entry name" value="PDR_CDR"/>
    <property type="match status" value="1"/>
</dbReference>
<dbReference type="AlphaFoldDB" id="A0A9W4HZG4"/>
<keyword evidence="13" id="KW-1185">Reference proteome</keyword>
<keyword evidence="4 8" id="KW-0812">Transmembrane</keyword>
<dbReference type="InterPro" id="IPR027417">
    <property type="entry name" value="P-loop_NTPase"/>
</dbReference>
<evidence type="ECO:0000256" key="4">
    <source>
        <dbReference type="ARBA" id="ARBA00022692"/>
    </source>
</evidence>
<dbReference type="EMBL" id="CAJVOS010000044">
    <property type="protein sequence ID" value="CAG8191406.1"/>
    <property type="molecule type" value="Genomic_DNA"/>
</dbReference>
<dbReference type="Gene3D" id="3.40.50.300">
    <property type="entry name" value="P-loop containing nucleotide triphosphate hydrolases"/>
    <property type="match status" value="1"/>
</dbReference>
<dbReference type="PANTHER" id="PTHR19241">
    <property type="entry name" value="ATP-BINDING CASSETTE TRANSPORTER"/>
    <property type="match status" value="1"/>
</dbReference>
<feature type="region of interest" description="Disordered" evidence="7">
    <location>
        <begin position="1"/>
        <end position="31"/>
    </location>
</feature>
<evidence type="ECO:0008006" key="14">
    <source>
        <dbReference type="Google" id="ProtNLM"/>
    </source>
</evidence>
<evidence type="ECO:0000259" key="11">
    <source>
        <dbReference type="Pfam" id="PF06422"/>
    </source>
</evidence>
<dbReference type="InterPro" id="IPR013525">
    <property type="entry name" value="ABC2_TM"/>
</dbReference>
<evidence type="ECO:0000256" key="1">
    <source>
        <dbReference type="ARBA" id="ARBA00004141"/>
    </source>
</evidence>
<dbReference type="InterPro" id="IPR010929">
    <property type="entry name" value="PDR_CDR_ABC"/>
</dbReference>
<gene>
    <name evidence="12" type="ORF">POLS_LOCUS7258</name>
</gene>
<feature type="domain" description="ABC transporter" evidence="9">
    <location>
        <begin position="391"/>
        <end position="519"/>
    </location>
</feature>
<dbReference type="Pfam" id="PF01061">
    <property type="entry name" value="ABC2_membrane"/>
    <property type="match status" value="1"/>
</dbReference>
<evidence type="ECO:0000256" key="8">
    <source>
        <dbReference type="SAM" id="Phobius"/>
    </source>
</evidence>
<comment type="similarity">
    <text evidence="2">Belongs to the ABC transporter superfamily. ABCG family. PDR (TC 3.A.1.205) subfamily.</text>
</comment>
<dbReference type="GO" id="GO:0140359">
    <property type="term" value="F:ABC-type transporter activity"/>
    <property type="evidence" value="ECO:0007669"/>
    <property type="project" value="InterPro"/>
</dbReference>
<accession>A0A9W4HZG4</accession>
<feature type="compositionally biased region" description="Basic and acidic residues" evidence="7">
    <location>
        <begin position="18"/>
        <end position="29"/>
    </location>
</feature>
<keyword evidence="6 8" id="KW-0472">Membrane</keyword>
<feature type="domain" description="ABC-2 type transporter transmembrane" evidence="10">
    <location>
        <begin position="142"/>
        <end position="227"/>
    </location>
</feature>
<evidence type="ECO:0000256" key="7">
    <source>
        <dbReference type="SAM" id="MobiDB-lite"/>
    </source>
</evidence>
<feature type="transmembrane region" description="Helical" evidence="8">
    <location>
        <begin position="285"/>
        <end position="306"/>
    </location>
</feature>
<dbReference type="GO" id="GO:0016887">
    <property type="term" value="F:ATP hydrolysis activity"/>
    <property type="evidence" value="ECO:0007669"/>
    <property type="project" value="InterPro"/>
</dbReference>
<feature type="transmembrane region" description="Helical" evidence="8">
    <location>
        <begin position="181"/>
        <end position="198"/>
    </location>
</feature>
<evidence type="ECO:0000313" key="12">
    <source>
        <dbReference type="EMBL" id="CAG8191406.1"/>
    </source>
</evidence>
<keyword evidence="5 8" id="KW-1133">Transmembrane helix</keyword>
<evidence type="ECO:0000313" key="13">
    <source>
        <dbReference type="Proteomes" id="UP001153618"/>
    </source>
</evidence>
<name>A0A9W4HZG4_PENOL</name>
<evidence type="ECO:0000256" key="3">
    <source>
        <dbReference type="ARBA" id="ARBA00022448"/>
    </source>
</evidence>
<feature type="transmembrane region" description="Helical" evidence="8">
    <location>
        <begin position="148"/>
        <end position="169"/>
    </location>
</feature>
<keyword evidence="3" id="KW-0813">Transport</keyword>
<dbReference type="OrthoDB" id="5412775at2759"/>
<dbReference type="InterPro" id="IPR003439">
    <property type="entry name" value="ABC_transporter-like_ATP-bd"/>
</dbReference>
<evidence type="ECO:0000259" key="9">
    <source>
        <dbReference type="Pfam" id="PF00005"/>
    </source>
</evidence>
<comment type="caution">
    <text evidence="12">The sequence shown here is derived from an EMBL/GenBank/DDBJ whole genome shotgun (WGS) entry which is preliminary data.</text>
</comment>
<evidence type="ECO:0000256" key="6">
    <source>
        <dbReference type="ARBA" id="ARBA00023136"/>
    </source>
</evidence>
<feature type="region of interest" description="Disordered" evidence="7">
    <location>
        <begin position="339"/>
        <end position="358"/>
    </location>
</feature>
<evidence type="ECO:0000256" key="5">
    <source>
        <dbReference type="ARBA" id="ARBA00022989"/>
    </source>
</evidence>